<dbReference type="CDD" id="cd00093">
    <property type="entry name" value="HTH_XRE"/>
    <property type="match status" value="1"/>
</dbReference>
<evidence type="ECO:0000259" key="1">
    <source>
        <dbReference type="PROSITE" id="PS50943"/>
    </source>
</evidence>
<proteinExistence type="predicted"/>
<dbReference type="InterPro" id="IPR001387">
    <property type="entry name" value="Cro/C1-type_HTH"/>
</dbReference>
<dbReference type="InterPro" id="IPR010057">
    <property type="entry name" value="Transcription_activator_Rgg_C"/>
</dbReference>
<accession>A0A074IT48</accession>
<dbReference type="Proteomes" id="UP000027855">
    <property type="component" value="Unassembled WGS sequence"/>
</dbReference>
<dbReference type="RefSeq" id="WP_037602174.1">
    <property type="nucleotide sequence ID" value="NZ_JALDWC010000031.1"/>
</dbReference>
<dbReference type="EMBL" id="JJMT01000015">
    <property type="protein sequence ID" value="KEO44893.1"/>
    <property type="molecule type" value="Genomic_DNA"/>
</dbReference>
<sequence>MELGQKFKQIRKQRKYTIQRLAQVAGSVASISDFENNKTSLSNDILFKLLKHLKVEYNEFFGQEYLVDETYIKLANQYNHASNNLDFEALKQVAERFRILGETNYSDYLISLCITCQVSKLQNQPVNQDIATELQNYFFSIDIWTLLDIDLLDMVKDIFTEDALKIYIKELLSILGKNPRNNLDRITLDVISRCIFQIILYGNQEDSDYYLNELKTIQFPDYFMLQKLYLKELGAAYLYKFIDKNMGKIIHKEILHYLAFIGDDDNLREWDQTFCQL</sequence>
<dbReference type="PROSITE" id="PS50943">
    <property type="entry name" value="HTH_CROC1"/>
    <property type="match status" value="1"/>
</dbReference>
<reference evidence="2 3" key="1">
    <citation type="submission" date="2014-04" db="EMBL/GenBank/DDBJ databases">
        <title>Variable characteristics of bacteriocin-producing Streptococcus salivarius strains isolated from Malaysian subjects.</title>
        <authorList>
            <person name="Philip K."/>
            <person name="Barbour A."/>
        </authorList>
    </citation>
    <scope>NUCLEOTIDE SEQUENCE [LARGE SCALE GENOMIC DNA]</scope>
    <source>
        <strain evidence="2 3">NU10</strain>
    </source>
</reference>
<dbReference type="SMART" id="SM00530">
    <property type="entry name" value="HTH_XRE"/>
    <property type="match status" value="1"/>
</dbReference>
<organism evidence="2 3">
    <name type="scientific">Streptococcus salivarius</name>
    <dbReference type="NCBI Taxonomy" id="1304"/>
    <lineage>
        <taxon>Bacteria</taxon>
        <taxon>Bacillati</taxon>
        <taxon>Bacillota</taxon>
        <taxon>Bacilli</taxon>
        <taxon>Lactobacillales</taxon>
        <taxon>Streptococcaceae</taxon>
        <taxon>Streptococcus</taxon>
    </lineage>
</organism>
<dbReference type="InterPro" id="IPR053163">
    <property type="entry name" value="HTH-type_regulator_Rgg"/>
</dbReference>
<dbReference type="Gene3D" id="1.10.260.40">
    <property type="entry name" value="lambda repressor-like DNA-binding domains"/>
    <property type="match status" value="1"/>
</dbReference>
<evidence type="ECO:0000313" key="2">
    <source>
        <dbReference type="EMBL" id="KEO44893.1"/>
    </source>
</evidence>
<protein>
    <submittedName>
        <fullName evidence="2">MutR family transcriptional regulator</fullName>
    </submittedName>
</protein>
<feature type="domain" description="HTH cro/C1-type" evidence="1">
    <location>
        <begin position="7"/>
        <end position="60"/>
    </location>
</feature>
<dbReference type="Pfam" id="PF01381">
    <property type="entry name" value="HTH_3"/>
    <property type="match status" value="1"/>
</dbReference>
<dbReference type="Pfam" id="PF21259">
    <property type="entry name" value="Rgg_C"/>
    <property type="match status" value="1"/>
</dbReference>
<dbReference type="AlphaFoldDB" id="A0A074IT48"/>
<gene>
    <name evidence="2" type="ORF">DL07_03220</name>
</gene>
<evidence type="ECO:0000313" key="3">
    <source>
        <dbReference type="Proteomes" id="UP000027855"/>
    </source>
</evidence>
<name>A0A074IT48_STRSL</name>
<dbReference type="SUPFAM" id="SSF47413">
    <property type="entry name" value="lambda repressor-like DNA-binding domains"/>
    <property type="match status" value="1"/>
</dbReference>
<comment type="caution">
    <text evidence="2">The sequence shown here is derived from an EMBL/GenBank/DDBJ whole genome shotgun (WGS) entry which is preliminary data.</text>
</comment>
<dbReference type="GO" id="GO:0003677">
    <property type="term" value="F:DNA binding"/>
    <property type="evidence" value="ECO:0007669"/>
    <property type="project" value="InterPro"/>
</dbReference>
<dbReference type="PANTHER" id="PTHR37038">
    <property type="entry name" value="TRANSCRIPTIONAL REGULATOR-RELATED"/>
    <property type="match status" value="1"/>
</dbReference>
<dbReference type="InterPro" id="IPR010982">
    <property type="entry name" value="Lambda_DNA-bd_dom_sf"/>
</dbReference>